<evidence type="ECO:0000256" key="2">
    <source>
        <dbReference type="ARBA" id="ARBA00023002"/>
    </source>
</evidence>
<sequence>MFPYIPHTADDEKYMLDCIGANSIKDLFKDIPDDVRYKEDLNIEGPLSEIELSNHLKQLSCKNKNINELICFLGAGAYDHYIPSAVKHIVSRPEFYTAYTPYQPEISQGTLQAIFEYQTMICNLTDMDVANASMYDGQTACAEAAFMALEGTRRKKILISKTVSPNTRKVVQTYMKYHGAFYQEIDMNDGETDIEKLKKEIDKDTAAVILQYPNFFGIIEDVASAEKIIHSNGSMLIMSVNPISLGILKTPGELGSDIAVGEGQSLGNRMNFGGPYLGFLSCTNKLMRKMPGRVVGQTSDVDGKRGFVLTLQAREQHIRRQKATSNICSNQALNALTATVYMSVMGKKGIKEVAEQCAKKAHYAYKKLIETGKYKPLFDKPFFMEFAVKSHSDINKINDELLRNNILGGFALEKEYKELKNSLLLCVTEKRTKDEIDNLVKLMEVIA</sequence>
<keyword evidence="2 4" id="KW-0560">Oxidoreductase</keyword>
<dbReference type="PIRSF" id="PIRSF006815">
    <property type="entry name" value="GcvPA"/>
    <property type="match status" value="1"/>
</dbReference>
<protein>
    <recommendedName>
        <fullName evidence="4">Probable glycine dehydrogenase (decarboxylating) subunit 1</fullName>
        <ecNumber evidence="4">1.4.4.2</ecNumber>
    </recommendedName>
    <alternativeName>
        <fullName evidence="4">Glycine cleavage system P-protein subunit 1</fullName>
    </alternativeName>
    <alternativeName>
        <fullName evidence="4">Glycine decarboxylase subunit 1</fullName>
    </alternativeName>
    <alternativeName>
        <fullName evidence="4">Glycine dehydrogenase (aminomethyl-transferring) subunit 1</fullName>
    </alternativeName>
</protein>
<dbReference type="PANTHER" id="PTHR42806:SF1">
    <property type="entry name" value="GLYCINE DEHYDROGENASE (DECARBOXYLATING)"/>
    <property type="match status" value="1"/>
</dbReference>
<evidence type="ECO:0000256" key="3">
    <source>
        <dbReference type="ARBA" id="ARBA00049026"/>
    </source>
</evidence>
<dbReference type="Gene3D" id="3.40.640.10">
    <property type="entry name" value="Type I PLP-dependent aspartate aminotransferase-like (Major domain)"/>
    <property type="match status" value="1"/>
</dbReference>
<evidence type="ECO:0000256" key="1">
    <source>
        <dbReference type="ARBA" id="ARBA00003788"/>
    </source>
</evidence>
<evidence type="ECO:0000259" key="5">
    <source>
        <dbReference type="Pfam" id="PF02347"/>
    </source>
</evidence>
<dbReference type="InterPro" id="IPR049315">
    <property type="entry name" value="GDC-P_N"/>
</dbReference>
<dbReference type="Gene3D" id="3.90.1150.10">
    <property type="entry name" value="Aspartate Aminotransferase, domain 1"/>
    <property type="match status" value="1"/>
</dbReference>
<dbReference type="Proteomes" id="UP000190105">
    <property type="component" value="Unassembled WGS sequence"/>
</dbReference>
<dbReference type="HAMAP" id="MF_00712">
    <property type="entry name" value="GcvPA"/>
    <property type="match status" value="1"/>
</dbReference>
<dbReference type="InterPro" id="IPR015424">
    <property type="entry name" value="PyrdxlP-dep_Trfase"/>
</dbReference>
<dbReference type="GO" id="GO:0009116">
    <property type="term" value="P:nucleoside metabolic process"/>
    <property type="evidence" value="ECO:0007669"/>
    <property type="project" value="InterPro"/>
</dbReference>
<keyword evidence="7" id="KW-1185">Reference proteome</keyword>
<organism evidence="6 7">
    <name type="scientific">Caloramator quimbayensis</name>
    <dbReference type="NCBI Taxonomy" id="1147123"/>
    <lineage>
        <taxon>Bacteria</taxon>
        <taxon>Bacillati</taxon>
        <taxon>Bacillota</taxon>
        <taxon>Clostridia</taxon>
        <taxon>Eubacteriales</taxon>
        <taxon>Clostridiaceae</taxon>
        <taxon>Caloramator</taxon>
    </lineage>
</organism>
<dbReference type="InterPro" id="IPR015421">
    <property type="entry name" value="PyrdxlP-dep_Trfase_major"/>
</dbReference>
<dbReference type="SUPFAM" id="SSF53383">
    <property type="entry name" value="PLP-dependent transferases"/>
    <property type="match status" value="1"/>
</dbReference>
<comment type="subunit">
    <text evidence="4">The glycine cleavage system is composed of four proteins: P, T, L and H. In this organism, the P 'protein' is a heterodimer of two subunits.</text>
</comment>
<evidence type="ECO:0000313" key="6">
    <source>
        <dbReference type="EMBL" id="SKA88120.1"/>
    </source>
</evidence>
<comment type="similarity">
    <text evidence="4">Belongs to the GcvP family. N-terminal subunit subfamily.</text>
</comment>
<evidence type="ECO:0000313" key="7">
    <source>
        <dbReference type="Proteomes" id="UP000190105"/>
    </source>
</evidence>
<dbReference type="InterPro" id="IPR020581">
    <property type="entry name" value="GDC_P"/>
</dbReference>
<dbReference type="AlphaFoldDB" id="A0A1T4XEX0"/>
<gene>
    <name evidence="4" type="primary">gcvPA</name>
    <name evidence="6" type="ORF">SAMN05443428_108123</name>
</gene>
<comment type="catalytic activity">
    <reaction evidence="3 4">
        <text>N(6)-[(R)-lipoyl]-L-lysyl-[glycine-cleavage complex H protein] + glycine + H(+) = N(6)-[(R)-S(8)-aminomethyldihydrolipoyl]-L-lysyl-[glycine-cleavage complex H protein] + CO2</text>
        <dbReference type="Rhea" id="RHEA:24304"/>
        <dbReference type="Rhea" id="RHEA-COMP:10494"/>
        <dbReference type="Rhea" id="RHEA-COMP:10495"/>
        <dbReference type="ChEBI" id="CHEBI:15378"/>
        <dbReference type="ChEBI" id="CHEBI:16526"/>
        <dbReference type="ChEBI" id="CHEBI:57305"/>
        <dbReference type="ChEBI" id="CHEBI:83099"/>
        <dbReference type="ChEBI" id="CHEBI:83143"/>
        <dbReference type="EC" id="1.4.4.2"/>
    </reaction>
</comment>
<dbReference type="EMBL" id="FUYH01000008">
    <property type="protein sequence ID" value="SKA88120.1"/>
    <property type="molecule type" value="Genomic_DNA"/>
</dbReference>
<name>A0A1T4XEX0_9CLOT</name>
<reference evidence="7" key="1">
    <citation type="submission" date="2017-02" db="EMBL/GenBank/DDBJ databases">
        <authorList>
            <person name="Varghese N."/>
            <person name="Submissions S."/>
        </authorList>
    </citation>
    <scope>NUCLEOTIDE SEQUENCE [LARGE SCALE GENOMIC DNA]</scope>
    <source>
        <strain evidence="7">USBA 833</strain>
    </source>
</reference>
<dbReference type="EC" id="1.4.4.2" evidence="4"/>
<dbReference type="GO" id="GO:0004375">
    <property type="term" value="F:glycine dehydrogenase (decarboxylating) activity"/>
    <property type="evidence" value="ECO:0007669"/>
    <property type="project" value="UniProtKB-EC"/>
</dbReference>
<dbReference type="CDD" id="cd00613">
    <property type="entry name" value="GDC-P"/>
    <property type="match status" value="1"/>
</dbReference>
<accession>A0A1T4XEX0</accession>
<evidence type="ECO:0000256" key="4">
    <source>
        <dbReference type="HAMAP-Rule" id="MF_00712"/>
    </source>
</evidence>
<dbReference type="NCBIfam" id="NF001696">
    <property type="entry name" value="PRK00451.1"/>
    <property type="match status" value="1"/>
</dbReference>
<dbReference type="GO" id="GO:0019464">
    <property type="term" value="P:glycine decarboxylation via glycine cleavage system"/>
    <property type="evidence" value="ECO:0007669"/>
    <property type="project" value="UniProtKB-UniRule"/>
</dbReference>
<feature type="domain" description="Glycine cleavage system P-protein N-terminal" evidence="5">
    <location>
        <begin position="4"/>
        <end position="442"/>
    </location>
</feature>
<dbReference type="InterPro" id="IPR023010">
    <property type="entry name" value="GcvPA"/>
</dbReference>
<dbReference type="STRING" id="1147123.SAMN05443428_108123"/>
<dbReference type="PANTHER" id="PTHR42806">
    <property type="entry name" value="GLYCINE CLEAVAGE SYSTEM P-PROTEIN"/>
    <property type="match status" value="1"/>
</dbReference>
<dbReference type="OrthoDB" id="9771867at2"/>
<dbReference type="RefSeq" id="WP_078696427.1">
    <property type="nucleotide sequence ID" value="NZ_FUYH01000008.1"/>
</dbReference>
<dbReference type="Pfam" id="PF02347">
    <property type="entry name" value="GDC-P"/>
    <property type="match status" value="1"/>
</dbReference>
<dbReference type="InterPro" id="IPR015422">
    <property type="entry name" value="PyrdxlP-dep_Trfase_small"/>
</dbReference>
<proteinExistence type="inferred from homology"/>
<comment type="function">
    <text evidence="1 4">The glycine cleavage system catalyzes the degradation of glycine. The P protein binds the alpha-amino group of glycine through its pyridoxal phosphate cofactor; CO(2) is released and the remaining methylamine moiety is then transferred to the lipoamide cofactor of the H protein.</text>
</comment>